<name>A0A2N8TTZ0_9ACTN</name>
<evidence type="ECO:0000313" key="1">
    <source>
        <dbReference type="EMBL" id="PNG22494.1"/>
    </source>
</evidence>
<dbReference type="EMBL" id="POUC01000046">
    <property type="protein sequence ID" value="PNG22494.1"/>
    <property type="molecule type" value="Genomic_DNA"/>
</dbReference>
<keyword evidence="2" id="KW-1185">Reference proteome</keyword>
<sequence>MAADLGPRTHRYEVEVTWTGN</sequence>
<evidence type="ECO:0000313" key="2">
    <source>
        <dbReference type="Proteomes" id="UP000235943"/>
    </source>
</evidence>
<comment type="caution">
    <text evidence="1">The sequence shown here is derived from an EMBL/GenBank/DDBJ whole genome shotgun (WGS) entry which is preliminary data.</text>
</comment>
<gene>
    <name evidence="1" type="ORF">C1J00_09125</name>
</gene>
<organism evidence="1 2">
    <name type="scientific">Streptomyces cahuitamycinicus</name>
    <dbReference type="NCBI Taxonomy" id="2070367"/>
    <lineage>
        <taxon>Bacteria</taxon>
        <taxon>Bacillati</taxon>
        <taxon>Actinomycetota</taxon>
        <taxon>Actinomycetes</taxon>
        <taxon>Kitasatosporales</taxon>
        <taxon>Streptomycetaceae</taxon>
        <taxon>Streptomyces</taxon>
    </lineage>
</organism>
<dbReference type="Proteomes" id="UP000235943">
    <property type="component" value="Unassembled WGS sequence"/>
</dbReference>
<accession>A0A2N8TTZ0</accession>
<feature type="non-terminal residue" evidence="1">
    <location>
        <position position="21"/>
    </location>
</feature>
<proteinExistence type="predicted"/>
<protein>
    <submittedName>
        <fullName evidence="1">Peroxiredoxin</fullName>
    </submittedName>
</protein>
<dbReference type="AlphaFoldDB" id="A0A2N8TTZ0"/>
<reference evidence="1 2" key="1">
    <citation type="submission" date="2018-01" db="EMBL/GenBank/DDBJ databases">
        <title>Draft genome sequence of Streptomyces sp. 13K301.</title>
        <authorList>
            <person name="Sahin N."/>
            <person name="Saygin H."/>
            <person name="Ay H."/>
        </authorList>
    </citation>
    <scope>NUCLEOTIDE SEQUENCE [LARGE SCALE GENOMIC DNA]</scope>
    <source>
        <strain evidence="1 2">13K301</strain>
    </source>
</reference>